<keyword evidence="5" id="KW-0238">DNA-binding</keyword>
<dbReference type="Gramene" id="ONK67343">
    <property type="protein sequence ID" value="ONK67343"/>
    <property type="gene ID" value="A4U43_C06F19180"/>
</dbReference>
<dbReference type="InterPro" id="IPR013955">
    <property type="entry name" value="Rep_factor-A_C"/>
</dbReference>
<evidence type="ECO:0000259" key="8">
    <source>
        <dbReference type="Pfam" id="PF16900"/>
    </source>
</evidence>
<dbReference type="SUPFAM" id="SSF50249">
    <property type="entry name" value="Nucleic acid-binding proteins"/>
    <property type="match status" value="3"/>
</dbReference>
<organism evidence="9 10">
    <name type="scientific">Asparagus officinalis</name>
    <name type="common">Garden asparagus</name>
    <dbReference type="NCBI Taxonomy" id="4686"/>
    <lineage>
        <taxon>Eukaryota</taxon>
        <taxon>Viridiplantae</taxon>
        <taxon>Streptophyta</taxon>
        <taxon>Embryophyta</taxon>
        <taxon>Tracheophyta</taxon>
        <taxon>Spermatophyta</taxon>
        <taxon>Magnoliopsida</taxon>
        <taxon>Liliopsida</taxon>
        <taxon>Asparagales</taxon>
        <taxon>Asparagaceae</taxon>
        <taxon>Asparagoideae</taxon>
        <taxon>Asparagus</taxon>
    </lineage>
</organism>
<dbReference type="InterPro" id="IPR003871">
    <property type="entry name" value="RFA1B/D_OB_1st"/>
</dbReference>
<dbReference type="GO" id="GO:0003677">
    <property type="term" value="F:DNA binding"/>
    <property type="evidence" value="ECO:0007669"/>
    <property type="project" value="UniProtKB-KW"/>
</dbReference>
<reference evidence="10" key="1">
    <citation type="journal article" date="2017" name="Nat. Commun.">
        <title>The asparagus genome sheds light on the origin and evolution of a young Y chromosome.</title>
        <authorList>
            <person name="Harkess A."/>
            <person name="Zhou J."/>
            <person name="Xu C."/>
            <person name="Bowers J.E."/>
            <person name="Van der Hulst R."/>
            <person name="Ayyampalayam S."/>
            <person name="Mercati F."/>
            <person name="Riccardi P."/>
            <person name="McKain M.R."/>
            <person name="Kakrana A."/>
            <person name="Tang H."/>
            <person name="Ray J."/>
            <person name="Groenendijk J."/>
            <person name="Arikit S."/>
            <person name="Mathioni S.M."/>
            <person name="Nakano M."/>
            <person name="Shan H."/>
            <person name="Telgmann-Rauber A."/>
            <person name="Kanno A."/>
            <person name="Yue Z."/>
            <person name="Chen H."/>
            <person name="Li W."/>
            <person name="Chen Y."/>
            <person name="Xu X."/>
            <person name="Zhang Y."/>
            <person name="Luo S."/>
            <person name="Chen H."/>
            <person name="Gao J."/>
            <person name="Mao Z."/>
            <person name="Pires J.C."/>
            <person name="Luo M."/>
            <person name="Kudrna D."/>
            <person name="Wing R.A."/>
            <person name="Meyers B.C."/>
            <person name="Yi K."/>
            <person name="Kong H."/>
            <person name="Lavrijsen P."/>
            <person name="Sunseri F."/>
            <person name="Falavigna A."/>
            <person name="Ye Y."/>
            <person name="Leebens-Mack J.H."/>
            <person name="Chen G."/>
        </authorList>
    </citation>
    <scope>NUCLEOTIDE SEQUENCE [LARGE SCALE GENOMIC DNA]</scope>
    <source>
        <strain evidence="10">cv. DH0086</strain>
    </source>
</reference>
<accession>A0A5P1ENV9</accession>
<dbReference type="EMBL" id="CM007386">
    <property type="protein sequence ID" value="ONK67343.1"/>
    <property type="molecule type" value="Genomic_DNA"/>
</dbReference>
<feature type="domain" description="Replication protein A 70 kDa DNA-binding subunit B/D first OB fold" evidence="6">
    <location>
        <begin position="27"/>
        <end position="79"/>
    </location>
</feature>
<dbReference type="Pfam" id="PF16900">
    <property type="entry name" value="REPA_OB_2"/>
    <property type="match status" value="1"/>
</dbReference>
<name>A0A5P1ENV9_ASPOF</name>
<evidence type="ECO:0000256" key="5">
    <source>
        <dbReference type="ARBA" id="ARBA00023125"/>
    </source>
</evidence>
<feature type="domain" description="Replication protein A OB" evidence="8">
    <location>
        <begin position="107"/>
        <end position="201"/>
    </location>
</feature>
<protein>
    <recommendedName>
        <fullName evidence="11">Replication factor A C-terminal domain-containing protein</fullName>
    </recommendedName>
</protein>
<dbReference type="Pfam" id="PF02721">
    <property type="entry name" value="DUF223"/>
    <property type="match status" value="1"/>
</dbReference>
<evidence type="ECO:0000256" key="1">
    <source>
        <dbReference type="ARBA" id="ARBA00005690"/>
    </source>
</evidence>
<dbReference type="PANTHER" id="PTHR47165:SF4">
    <property type="entry name" value="OS03G0429900 PROTEIN"/>
    <property type="match status" value="1"/>
</dbReference>
<sequence length="490" mass="56446">MFGKASCWECPEKAIAFQLLPQDTLIQGSIHVNEMSRFHPMLEEGSIHVLSKFRVIHSFGTYRATRNKFMISFCRQTQIRILQDYEILIPKYKFHYTAFSDLPSLSTNKTYLTDIVGIVKEIYPLELTANGQKSCPRRSLKLIDESNAELKATLWNKLAVELESKLQNQDPNNMVMIVTGVVINTFRGQFSASASTGSKVYINIEDSRVLELSHRHTDSETELQVIATPVYFSPSQTNLMKSEIATLMELIYFEDPKTAEVYHFLCQVKIIGILEQKWRYHGCPYCNKKTMESGNTYWCRQCNREVLAENKYRITLDVEDRTTVSTFVVFGKEAENLIKVSAQEVSRTIEYNNEREIFPEIIKSIIGKTIKVQVKLTKYNFEEGNESFTVTKLIEAIEGDSQESQEVEVVDLHEDALLQTPKHISKDKTVFTPLTNTPLKPKIEKIFKSSPLRIKDLGEDENIQRNSTIKETEDLKRKRTSNECGKEKWI</sequence>
<dbReference type="OMA" id="NRANHYR"/>
<dbReference type="CDD" id="cd04476">
    <property type="entry name" value="RPA1_DBD_C"/>
    <property type="match status" value="1"/>
</dbReference>
<keyword evidence="3" id="KW-0863">Zinc-finger</keyword>
<evidence type="ECO:0000259" key="6">
    <source>
        <dbReference type="Pfam" id="PF02721"/>
    </source>
</evidence>
<dbReference type="AlphaFoldDB" id="A0A5P1ENV9"/>
<dbReference type="Proteomes" id="UP000243459">
    <property type="component" value="Chromosome 6"/>
</dbReference>
<evidence type="ECO:0000313" key="9">
    <source>
        <dbReference type="EMBL" id="ONK67343.1"/>
    </source>
</evidence>
<comment type="similarity">
    <text evidence="1">Belongs to the replication factor A protein 1 family.</text>
</comment>
<feature type="domain" description="Replication factor A C-terminal" evidence="7">
    <location>
        <begin position="266"/>
        <end position="392"/>
    </location>
</feature>
<dbReference type="PANTHER" id="PTHR47165">
    <property type="entry name" value="OS03G0429900 PROTEIN"/>
    <property type="match status" value="1"/>
</dbReference>
<evidence type="ECO:0000256" key="3">
    <source>
        <dbReference type="ARBA" id="ARBA00022771"/>
    </source>
</evidence>
<gene>
    <name evidence="9" type="ORF">A4U43_C06F19180</name>
</gene>
<keyword evidence="2" id="KW-0479">Metal-binding</keyword>
<dbReference type="GO" id="GO:0008270">
    <property type="term" value="F:zinc ion binding"/>
    <property type="evidence" value="ECO:0007669"/>
    <property type="project" value="UniProtKB-KW"/>
</dbReference>
<evidence type="ECO:0000256" key="4">
    <source>
        <dbReference type="ARBA" id="ARBA00022833"/>
    </source>
</evidence>
<dbReference type="InterPro" id="IPR012340">
    <property type="entry name" value="NA-bd_OB-fold"/>
</dbReference>
<keyword evidence="10" id="KW-1185">Reference proteome</keyword>
<evidence type="ECO:0008006" key="11">
    <source>
        <dbReference type="Google" id="ProtNLM"/>
    </source>
</evidence>
<evidence type="ECO:0000259" key="7">
    <source>
        <dbReference type="Pfam" id="PF08646"/>
    </source>
</evidence>
<keyword evidence="4" id="KW-0862">Zinc</keyword>
<evidence type="ECO:0000256" key="2">
    <source>
        <dbReference type="ARBA" id="ARBA00022723"/>
    </source>
</evidence>
<dbReference type="Pfam" id="PF08646">
    <property type="entry name" value="Rep_fac-A_C"/>
    <property type="match status" value="1"/>
</dbReference>
<proteinExistence type="inferred from homology"/>
<dbReference type="InterPro" id="IPR047192">
    <property type="entry name" value="Euk_RPA1_DBD_C"/>
</dbReference>
<dbReference type="Gene3D" id="2.40.50.140">
    <property type="entry name" value="Nucleic acid-binding proteins"/>
    <property type="match status" value="3"/>
</dbReference>
<dbReference type="InterPro" id="IPR031657">
    <property type="entry name" value="REPA_OB_2"/>
</dbReference>
<evidence type="ECO:0000313" key="10">
    <source>
        <dbReference type="Proteomes" id="UP000243459"/>
    </source>
</evidence>